<accession>A0ABU9IA95</accession>
<dbReference type="SUPFAM" id="SSF46894">
    <property type="entry name" value="C-terminal effector domain of the bipartite response regulators"/>
    <property type="match status" value="1"/>
</dbReference>
<proteinExistence type="predicted"/>
<name>A0ABU9IA95_9SPHN</name>
<dbReference type="SMART" id="SM00862">
    <property type="entry name" value="Trans_reg_C"/>
    <property type="match status" value="1"/>
</dbReference>
<evidence type="ECO:0000259" key="3">
    <source>
        <dbReference type="SMART" id="SM00862"/>
    </source>
</evidence>
<dbReference type="RefSeq" id="WP_341671673.1">
    <property type="nucleotide sequence ID" value="NZ_JBBYHV010000001.1"/>
</dbReference>
<dbReference type="Proteomes" id="UP001497045">
    <property type="component" value="Unassembled WGS sequence"/>
</dbReference>
<keyword evidence="1" id="KW-0238">DNA-binding</keyword>
<gene>
    <name evidence="4" type="ORF">AAEO60_00445</name>
</gene>
<keyword evidence="2" id="KW-1133">Transmembrane helix</keyword>
<keyword evidence="5" id="KW-1185">Reference proteome</keyword>
<comment type="caution">
    <text evidence="4">The sequence shown here is derived from an EMBL/GenBank/DDBJ whole genome shotgun (WGS) entry which is preliminary data.</text>
</comment>
<dbReference type="InterPro" id="IPR016032">
    <property type="entry name" value="Sig_transdc_resp-reg_C-effctor"/>
</dbReference>
<keyword evidence="2" id="KW-0812">Transmembrane</keyword>
<evidence type="ECO:0000313" key="4">
    <source>
        <dbReference type="EMBL" id="MEL1249131.1"/>
    </source>
</evidence>
<dbReference type="EMBL" id="JBBYHV010000001">
    <property type="protein sequence ID" value="MEL1249131.1"/>
    <property type="molecule type" value="Genomic_DNA"/>
</dbReference>
<dbReference type="Gene3D" id="1.10.10.10">
    <property type="entry name" value="Winged helix-like DNA-binding domain superfamily/Winged helix DNA-binding domain"/>
    <property type="match status" value="1"/>
</dbReference>
<feature type="domain" description="OmpR/PhoB-type" evidence="3">
    <location>
        <begin position="16"/>
        <end position="101"/>
    </location>
</feature>
<dbReference type="InterPro" id="IPR001867">
    <property type="entry name" value="OmpR/PhoB-type_DNA-bd"/>
</dbReference>
<evidence type="ECO:0000256" key="2">
    <source>
        <dbReference type="SAM" id="Phobius"/>
    </source>
</evidence>
<evidence type="ECO:0000313" key="5">
    <source>
        <dbReference type="Proteomes" id="UP001497045"/>
    </source>
</evidence>
<keyword evidence="2" id="KW-0472">Membrane</keyword>
<sequence>MDVTGQFEAEIARLHAAEVPGASGRLRDLFDFLAARGPDAESASQEEIAREVFGQVEADADDATVRVYVHRLRKKLDDHYAARGDAAGEPRIELPSGIYALRLDAGQAAPPPAVETSRQWPFSPRIAVAAIGLIMVAAVLWGMTMSSARNAIWQPIIDSDRPVLLVLGDYYIYGEIDPVRPEQSRLIRDFRVDSEAELAAMMEAEPDRYGYAEDVGLTYLPVATAYGMQQVIPVLAEAGKDVTVIASSELEPDMLNRYDVVYVGLLSGMGLLEEGVFAGSSLRVGESYDELVDRESGQTWTSDEARTLASPAFYRDYAYVSAFTARTGARVVVIASERETGLRGISPIVAGDLDGELAEVADGEAFEALVQVTGQQGADLDDRVILARTR</sequence>
<organism evidence="4 5">
    <name type="scientific">Aurantiacibacter gilvus</name>
    <dbReference type="NCBI Taxonomy" id="3139141"/>
    <lineage>
        <taxon>Bacteria</taxon>
        <taxon>Pseudomonadati</taxon>
        <taxon>Pseudomonadota</taxon>
        <taxon>Alphaproteobacteria</taxon>
        <taxon>Sphingomonadales</taxon>
        <taxon>Erythrobacteraceae</taxon>
        <taxon>Aurantiacibacter</taxon>
    </lineage>
</organism>
<protein>
    <submittedName>
        <fullName evidence="4">Winged helix-turn-helix domain-containing protein</fullName>
    </submittedName>
</protein>
<dbReference type="Pfam" id="PF00486">
    <property type="entry name" value="Trans_reg_C"/>
    <property type="match status" value="1"/>
</dbReference>
<evidence type="ECO:0000256" key="1">
    <source>
        <dbReference type="ARBA" id="ARBA00023125"/>
    </source>
</evidence>
<feature type="transmembrane region" description="Helical" evidence="2">
    <location>
        <begin position="126"/>
        <end position="144"/>
    </location>
</feature>
<reference evidence="4 5" key="1">
    <citation type="submission" date="2024-04" db="EMBL/GenBank/DDBJ databases">
        <title>Aurantiacibacter sp. DGU6 16S ribosomal RNA gene Genome sequencing and assembly.</title>
        <authorList>
            <person name="Park S."/>
        </authorList>
    </citation>
    <scope>NUCLEOTIDE SEQUENCE [LARGE SCALE GENOMIC DNA]</scope>
    <source>
        <strain evidence="4 5">DGU6</strain>
    </source>
</reference>
<dbReference type="InterPro" id="IPR036388">
    <property type="entry name" value="WH-like_DNA-bd_sf"/>
</dbReference>